<evidence type="ECO:0000256" key="3">
    <source>
        <dbReference type="SAM" id="SignalP"/>
    </source>
</evidence>
<gene>
    <name evidence="5" type="ORF">SOCE26_079680</name>
</gene>
<dbReference type="InterPro" id="IPR007541">
    <property type="entry name" value="Uncharacterised_BSP"/>
</dbReference>
<keyword evidence="2" id="KW-0677">Repeat</keyword>
<dbReference type="Gene3D" id="2.60.20.10">
    <property type="entry name" value="Crystallins"/>
    <property type="match status" value="1"/>
</dbReference>
<name>A0A2L0F4I4_SORCE</name>
<feature type="domain" description="Beta/gamma crystallin 'Greek key'" evidence="4">
    <location>
        <begin position="407"/>
        <end position="451"/>
    </location>
</feature>
<sequence length="490" mass="52353">MMNSYGTRKLLNHGSLLLTCWALGACTVADGSHEEEELVDTAELALTQQETVFGFENVADWTASSGIVSSSTIHSEGTAALGLRNFTYSELTSTALSNLSGVTDELALDIRLPASPSWGQLQVYVSSTTLGLNNTWVGQASLQGLPANTWNTLTFAVPSTVQSALQQSYSDLRIKLTINAPLSSTDTIVDRLHFVGGTSTPACGQGSPYTLNVTTLPGFDQSILEDMQCTFYAVYPLLVQRFNTAAPTSVGMIITDDPGVAWASGGNTYYNRQGRLDNPEDTDVVVHEIMHVVQGGYSGVVPGWIIEGTADYVRDAYGLNNTAAGWSIPSGWTYGAHYLFGYGDAAAFFKWIDATYRVGQAPVVDALDDILRAGTYSSQTWVNLTGFTVEALWQQYSNNQAPLPATSGITVYENAGFGGRAVVLDRGQYNVSDLGAHAVGNDWISSIQVPAGYTVTVYPHSPFSGTPTVFTANASSLGTLDDQISSIVVQ</sequence>
<dbReference type="SUPFAM" id="SSF49695">
    <property type="entry name" value="gamma-Crystallin-like"/>
    <property type="match status" value="1"/>
</dbReference>
<accession>A0A2L0F4I4</accession>
<dbReference type="SMART" id="SM00247">
    <property type="entry name" value="XTALbg"/>
    <property type="match status" value="1"/>
</dbReference>
<feature type="signal peptide" evidence="3">
    <location>
        <begin position="1"/>
        <end position="24"/>
    </location>
</feature>
<dbReference type="PANTHER" id="PTHR33321">
    <property type="match status" value="1"/>
</dbReference>
<dbReference type="InterPro" id="IPR011024">
    <property type="entry name" value="G_crystallin-like"/>
</dbReference>
<reference evidence="5 6" key="1">
    <citation type="submission" date="2015-09" db="EMBL/GenBank/DDBJ databases">
        <title>Sorangium comparison.</title>
        <authorList>
            <person name="Zaburannyi N."/>
            <person name="Bunk B."/>
            <person name="Overmann J."/>
            <person name="Mueller R."/>
        </authorList>
    </citation>
    <scope>NUCLEOTIDE SEQUENCE [LARGE SCALE GENOMIC DNA]</scope>
    <source>
        <strain evidence="5 6">So ce26</strain>
    </source>
</reference>
<dbReference type="EMBL" id="CP012673">
    <property type="protein sequence ID" value="AUX46462.1"/>
    <property type="molecule type" value="Genomic_DNA"/>
</dbReference>
<evidence type="ECO:0000313" key="5">
    <source>
        <dbReference type="EMBL" id="AUX46462.1"/>
    </source>
</evidence>
<dbReference type="AlphaFoldDB" id="A0A2L0F4I4"/>
<dbReference type="Proteomes" id="UP000238348">
    <property type="component" value="Chromosome"/>
</dbReference>
<dbReference type="Pfam" id="PF04450">
    <property type="entry name" value="BSP"/>
    <property type="match status" value="1"/>
</dbReference>
<feature type="chain" id="PRO_5015005156" description="Beta/gamma crystallin 'Greek key' domain-containing protein" evidence="3">
    <location>
        <begin position="25"/>
        <end position="490"/>
    </location>
</feature>
<proteinExistence type="inferred from homology"/>
<dbReference type="PANTHER" id="PTHR33321:SF12">
    <property type="entry name" value="PLANT BASIC SECRETORY PROTEIN (BSP) FAMILY PROTEIN"/>
    <property type="match status" value="1"/>
</dbReference>
<dbReference type="OrthoDB" id="3685584at2"/>
<dbReference type="InterPro" id="IPR001064">
    <property type="entry name" value="Beta/gamma_crystallin"/>
</dbReference>
<organism evidence="5 6">
    <name type="scientific">Sorangium cellulosum</name>
    <name type="common">Polyangium cellulosum</name>
    <dbReference type="NCBI Taxonomy" id="56"/>
    <lineage>
        <taxon>Bacteria</taxon>
        <taxon>Pseudomonadati</taxon>
        <taxon>Myxococcota</taxon>
        <taxon>Polyangia</taxon>
        <taxon>Polyangiales</taxon>
        <taxon>Polyangiaceae</taxon>
        <taxon>Sorangium</taxon>
    </lineage>
</organism>
<protein>
    <recommendedName>
        <fullName evidence="4">Beta/gamma crystallin 'Greek key' domain-containing protein</fullName>
    </recommendedName>
</protein>
<dbReference type="PROSITE" id="PS50915">
    <property type="entry name" value="CRYSTALLIN_BETA_GAMMA"/>
    <property type="match status" value="1"/>
</dbReference>
<evidence type="ECO:0000313" key="6">
    <source>
        <dbReference type="Proteomes" id="UP000238348"/>
    </source>
</evidence>
<dbReference type="RefSeq" id="WP_159397744.1">
    <property type="nucleotide sequence ID" value="NZ_CP012673.1"/>
</dbReference>
<comment type="similarity">
    <text evidence="1">Belongs to the beta/gamma-crystallin family.</text>
</comment>
<keyword evidence="3" id="KW-0732">Signal</keyword>
<evidence type="ECO:0000256" key="1">
    <source>
        <dbReference type="ARBA" id="ARBA00009646"/>
    </source>
</evidence>
<dbReference type="Gene3D" id="2.60.120.260">
    <property type="entry name" value="Galactose-binding domain-like"/>
    <property type="match status" value="1"/>
</dbReference>
<evidence type="ECO:0000256" key="2">
    <source>
        <dbReference type="ARBA" id="ARBA00022737"/>
    </source>
</evidence>
<evidence type="ECO:0000259" key="4">
    <source>
        <dbReference type="PROSITE" id="PS50915"/>
    </source>
</evidence>